<dbReference type="Gene3D" id="3.90.1200.10">
    <property type="match status" value="1"/>
</dbReference>
<dbReference type="GO" id="GO:0016740">
    <property type="term" value="F:transferase activity"/>
    <property type="evidence" value="ECO:0007669"/>
    <property type="project" value="UniProtKB-KW"/>
</dbReference>
<dbReference type="PANTHER" id="PTHR21310:SF42">
    <property type="entry name" value="BIFUNCTIONAL AAC_APH"/>
    <property type="match status" value="1"/>
</dbReference>
<sequence length="306" mass="33448">MPALFDGETPVTDDLVRSLVDDQCPRWRHLPLRAMTTSGTEHITYRLGDELLVRIPRNADAETGLRKELDWLPRLHGRLPLDIPVVEHVGEPREDNPHAWSVNRWIEGEDVAGRVLAGDVPLAWADTLAETIAALRDVDLEALPPAEWPVGSRGGHLSERAEGLDDSDDAVSGPLDSSHIRHVVDDALAAGAPDDRRVLLHADLIPGNLVARGNHLVGLLDFGTLTTGYAATDLTPAWWVLDTTGRQRFRDLLDVDDVAWAWGRACAAIQGCFAHWIYAPRGHGLAPLGARAVAEVLEDWETAAHG</sequence>
<name>A0A8H9KPY0_9MICO</name>
<protein>
    <submittedName>
        <fullName evidence="3">Phosphotransferase</fullName>
    </submittedName>
</protein>
<feature type="domain" description="Aminoglycoside phosphotransferase" evidence="2">
    <location>
        <begin position="38"/>
        <end position="260"/>
    </location>
</feature>
<keyword evidence="3" id="KW-0808">Transferase</keyword>
<evidence type="ECO:0000313" key="4">
    <source>
        <dbReference type="Proteomes" id="UP000628079"/>
    </source>
</evidence>
<feature type="region of interest" description="Disordered" evidence="1">
    <location>
        <begin position="147"/>
        <end position="172"/>
    </location>
</feature>
<evidence type="ECO:0000313" key="3">
    <source>
        <dbReference type="EMBL" id="GGB68510.1"/>
    </source>
</evidence>
<dbReference type="AlphaFoldDB" id="A0A8H9KPY0"/>
<dbReference type="PANTHER" id="PTHR21310">
    <property type="entry name" value="AMINOGLYCOSIDE PHOSPHOTRANSFERASE-RELATED-RELATED"/>
    <property type="match status" value="1"/>
</dbReference>
<gene>
    <name evidence="3" type="ORF">GCM10011314_04730</name>
</gene>
<dbReference type="EMBL" id="BMEA01000001">
    <property type="protein sequence ID" value="GGB68510.1"/>
    <property type="molecule type" value="Genomic_DNA"/>
</dbReference>
<comment type="caution">
    <text evidence="3">The sequence shown here is derived from an EMBL/GenBank/DDBJ whole genome shotgun (WGS) entry which is preliminary data.</text>
</comment>
<evidence type="ECO:0000259" key="2">
    <source>
        <dbReference type="Pfam" id="PF01636"/>
    </source>
</evidence>
<reference evidence="3" key="1">
    <citation type="journal article" date="2014" name="Int. J. Syst. Evol. Microbiol.">
        <title>Complete genome sequence of Corynebacterium casei LMG S-19264T (=DSM 44701T), isolated from a smear-ripened cheese.</title>
        <authorList>
            <consortium name="US DOE Joint Genome Institute (JGI-PGF)"/>
            <person name="Walter F."/>
            <person name="Albersmeier A."/>
            <person name="Kalinowski J."/>
            <person name="Ruckert C."/>
        </authorList>
    </citation>
    <scope>NUCLEOTIDE SEQUENCE</scope>
    <source>
        <strain evidence="3">CGMCC 1.10749</strain>
    </source>
</reference>
<accession>A0A8H9KPY0</accession>
<organism evidence="3 4">
    <name type="scientific">Knoellia flava</name>
    <dbReference type="NCBI Taxonomy" id="913969"/>
    <lineage>
        <taxon>Bacteria</taxon>
        <taxon>Bacillati</taxon>
        <taxon>Actinomycetota</taxon>
        <taxon>Actinomycetes</taxon>
        <taxon>Micrococcales</taxon>
        <taxon>Intrasporangiaceae</taxon>
        <taxon>Knoellia</taxon>
    </lineage>
</organism>
<dbReference type="Gene3D" id="3.30.200.20">
    <property type="entry name" value="Phosphorylase Kinase, domain 1"/>
    <property type="match status" value="1"/>
</dbReference>
<reference evidence="3" key="2">
    <citation type="submission" date="2020-09" db="EMBL/GenBank/DDBJ databases">
        <authorList>
            <person name="Sun Q."/>
            <person name="Zhou Y."/>
        </authorList>
    </citation>
    <scope>NUCLEOTIDE SEQUENCE</scope>
    <source>
        <strain evidence="3">CGMCC 1.10749</strain>
    </source>
</reference>
<dbReference type="SUPFAM" id="SSF56112">
    <property type="entry name" value="Protein kinase-like (PK-like)"/>
    <property type="match status" value="1"/>
</dbReference>
<evidence type="ECO:0000256" key="1">
    <source>
        <dbReference type="SAM" id="MobiDB-lite"/>
    </source>
</evidence>
<dbReference type="Pfam" id="PF01636">
    <property type="entry name" value="APH"/>
    <property type="match status" value="1"/>
</dbReference>
<dbReference type="Proteomes" id="UP000628079">
    <property type="component" value="Unassembled WGS sequence"/>
</dbReference>
<dbReference type="RefSeq" id="WP_035946003.1">
    <property type="nucleotide sequence ID" value="NZ_BMEA01000001.1"/>
</dbReference>
<dbReference type="InterPro" id="IPR051678">
    <property type="entry name" value="AGP_Transferase"/>
</dbReference>
<dbReference type="CDD" id="cd05155">
    <property type="entry name" value="APH_ChoK_like_1"/>
    <property type="match status" value="1"/>
</dbReference>
<dbReference type="InterPro" id="IPR011009">
    <property type="entry name" value="Kinase-like_dom_sf"/>
</dbReference>
<proteinExistence type="predicted"/>
<dbReference type="InterPro" id="IPR002575">
    <property type="entry name" value="Aminoglycoside_PTrfase"/>
</dbReference>